<dbReference type="Gene3D" id="3.60.15.10">
    <property type="entry name" value="Ribonuclease Z/Hydroxyacylglutathione hydrolase-like"/>
    <property type="match status" value="1"/>
</dbReference>
<dbReference type="GO" id="GO:0016787">
    <property type="term" value="F:hydrolase activity"/>
    <property type="evidence" value="ECO:0007669"/>
    <property type="project" value="UniProtKB-KW"/>
</dbReference>
<dbReference type="InterPro" id="IPR036866">
    <property type="entry name" value="RibonucZ/Hydroxyglut_hydro"/>
</dbReference>
<evidence type="ECO:0000313" key="6">
    <source>
        <dbReference type="EMBL" id="HIU95460.1"/>
    </source>
</evidence>
<keyword evidence="3" id="KW-0378">Hydrolase</keyword>
<keyword evidence="4" id="KW-0862">Zinc</keyword>
<dbReference type="CDD" id="cd06262">
    <property type="entry name" value="metallo-hydrolase-like_MBL-fold"/>
    <property type="match status" value="1"/>
</dbReference>
<reference evidence="6" key="1">
    <citation type="submission" date="2020-10" db="EMBL/GenBank/DDBJ databases">
        <authorList>
            <person name="Gilroy R."/>
        </authorList>
    </citation>
    <scope>NUCLEOTIDE SEQUENCE</scope>
    <source>
        <strain evidence="6">ChiSjej4B22-8349</strain>
    </source>
</reference>
<name>A0A9D1N5I0_9FIRM</name>
<dbReference type="Proteomes" id="UP000824130">
    <property type="component" value="Unassembled WGS sequence"/>
</dbReference>
<evidence type="ECO:0000313" key="7">
    <source>
        <dbReference type="Proteomes" id="UP000824130"/>
    </source>
</evidence>
<sequence>MLKIERLICGMLESNCYVIYHEDGGQCYVIDPGYGARAISDVIRAHSLKPKAILLTHHHYDHVGAVKKLRDEFPCPVYLHRADCDMYGKPVDVYMEDGDIIDLEGELIRVVSTPGHTKGSVCFLSEASKVVFTGDTVFNVDLGRTDLEDGSEAEMRDSILNVVDGWNNDMMIYPGHGDGCTMKTVRKINAEFNEIVNGR</sequence>
<organism evidence="6 7">
    <name type="scientific">Candidatus Allocopromorpha excrementipullorum</name>
    <dbReference type="NCBI Taxonomy" id="2840743"/>
    <lineage>
        <taxon>Bacteria</taxon>
        <taxon>Bacillati</taxon>
        <taxon>Bacillota</taxon>
        <taxon>Clostridia</taxon>
        <taxon>Eubacteriales</taxon>
        <taxon>Eubacteriaceae</taxon>
        <taxon>Eubacteriaceae incertae sedis</taxon>
        <taxon>Candidatus Allocopromorpha</taxon>
    </lineage>
</organism>
<dbReference type="PANTHER" id="PTHR46233:SF3">
    <property type="entry name" value="HYDROXYACYLGLUTATHIONE HYDROLASE GLOC"/>
    <property type="match status" value="1"/>
</dbReference>
<evidence type="ECO:0000256" key="4">
    <source>
        <dbReference type="ARBA" id="ARBA00022833"/>
    </source>
</evidence>
<accession>A0A9D1N5I0</accession>
<proteinExistence type="predicted"/>
<comment type="caution">
    <text evidence="6">The sequence shown here is derived from an EMBL/GenBank/DDBJ whole genome shotgun (WGS) entry which is preliminary data.</text>
</comment>
<protein>
    <submittedName>
        <fullName evidence="6">MBL fold metallo-hydrolase</fullName>
    </submittedName>
</protein>
<dbReference type="EMBL" id="DVOB01000043">
    <property type="protein sequence ID" value="HIU95460.1"/>
    <property type="molecule type" value="Genomic_DNA"/>
</dbReference>
<dbReference type="Pfam" id="PF00753">
    <property type="entry name" value="Lactamase_B"/>
    <property type="match status" value="1"/>
</dbReference>
<comment type="cofactor">
    <cofactor evidence="1">
        <name>Zn(2+)</name>
        <dbReference type="ChEBI" id="CHEBI:29105"/>
    </cofactor>
</comment>
<dbReference type="AlphaFoldDB" id="A0A9D1N5I0"/>
<feature type="domain" description="Metallo-beta-lactamase" evidence="5">
    <location>
        <begin position="13"/>
        <end position="176"/>
    </location>
</feature>
<keyword evidence="2" id="KW-0479">Metal-binding</keyword>
<dbReference type="InterPro" id="IPR001279">
    <property type="entry name" value="Metallo-B-lactamas"/>
</dbReference>
<gene>
    <name evidence="6" type="ORF">IAD25_01930</name>
</gene>
<evidence type="ECO:0000256" key="1">
    <source>
        <dbReference type="ARBA" id="ARBA00001947"/>
    </source>
</evidence>
<dbReference type="GO" id="GO:0046872">
    <property type="term" value="F:metal ion binding"/>
    <property type="evidence" value="ECO:0007669"/>
    <property type="project" value="UniProtKB-KW"/>
</dbReference>
<evidence type="ECO:0000259" key="5">
    <source>
        <dbReference type="SMART" id="SM00849"/>
    </source>
</evidence>
<dbReference type="PANTHER" id="PTHR46233">
    <property type="entry name" value="HYDROXYACYLGLUTATHIONE HYDROLASE GLOC"/>
    <property type="match status" value="1"/>
</dbReference>
<evidence type="ECO:0000256" key="2">
    <source>
        <dbReference type="ARBA" id="ARBA00022723"/>
    </source>
</evidence>
<evidence type="ECO:0000256" key="3">
    <source>
        <dbReference type="ARBA" id="ARBA00022801"/>
    </source>
</evidence>
<dbReference type="SMART" id="SM00849">
    <property type="entry name" value="Lactamase_B"/>
    <property type="match status" value="1"/>
</dbReference>
<dbReference type="SUPFAM" id="SSF56281">
    <property type="entry name" value="Metallo-hydrolase/oxidoreductase"/>
    <property type="match status" value="1"/>
</dbReference>
<reference evidence="6" key="2">
    <citation type="journal article" date="2021" name="PeerJ">
        <title>Extensive microbial diversity within the chicken gut microbiome revealed by metagenomics and culture.</title>
        <authorList>
            <person name="Gilroy R."/>
            <person name="Ravi A."/>
            <person name="Getino M."/>
            <person name="Pursley I."/>
            <person name="Horton D.L."/>
            <person name="Alikhan N.F."/>
            <person name="Baker D."/>
            <person name="Gharbi K."/>
            <person name="Hall N."/>
            <person name="Watson M."/>
            <person name="Adriaenssens E.M."/>
            <person name="Foster-Nyarko E."/>
            <person name="Jarju S."/>
            <person name="Secka A."/>
            <person name="Antonio M."/>
            <person name="Oren A."/>
            <person name="Chaudhuri R.R."/>
            <person name="La Ragione R."/>
            <person name="Hildebrand F."/>
            <person name="Pallen M.J."/>
        </authorList>
    </citation>
    <scope>NUCLEOTIDE SEQUENCE</scope>
    <source>
        <strain evidence="6">ChiSjej4B22-8349</strain>
    </source>
</reference>
<dbReference type="InterPro" id="IPR051453">
    <property type="entry name" value="MBL_Glyoxalase_II"/>
</dbReference>